<evidence type="ECO:0000256" key="8">
    <source>
        <dbReference type="ARBA" id="ARBA00022917"/>
    </source>
</evidence>
<dbReference type="Gene3D" id="3.40.50.620">
    <property type="entry name" value="HUPs"/>
    <property type="match status" value="2"/>
</dbReference>
<keyword evidence="4" id="KW-0963">Cytoplasm</keyword>
<evidence type="ECO:0000259" key="14">
    <source>
        <dbReference type="Pfam" id="PF08264"/>
    </source>
</evidence>
<keyword evidence="9 12" id="KW-0030">Aminoacyl-tRNA synthetase</keyword>
<gene>
    <name evidence="15" type="ORF">PPL_06036</name>
</gene>
<dbReference type="HAMAP" id="MF_02004">
    <property type="entry name" value="Val_tRNA_synth_type1"/>
    <property type="match status" value="1"/>
</dbReference>
<dbReference type="AlphaFoldDB" id="D3BC16"/>
<dbReference type="FunFam" id="3.40.50.620:FF:000020">
    <property type="entry name" value="Valine--tRNA ligase, mitochondrial"/>
    <property type="match status" value="1"/>
</dbReference>
<dbReference type="GO" id="GO:0002161">
    <property type="term" value="F:aminoacyl-tRNA deacylase activity"/>
    <property type="evidence" value="ECO:0007669"/>
    <property type="project" value="InterPro"/>
</dbReference>
<dbReference type="PANTHER" id="PTHR11946:SF57">
    <property type="entry name" value="VALINE--TRNA LIGASE, MITOCHONDRIAL-RELATED"/>
    <property type="match status" value="1"/>
</dbReference>
<dbReference type="NCBIfam" id="NF004349">
    <property type="entry name" value="PRK05729.1"/>
    <property type="match status" value="1"/>
</dbReference>
<dbReference type="PRINTS" id="PR00986">
    <property type="entry name" value="TRNASYNTHVAL"/>
</dbReference>
<evidence type="ECO:0000256" key="1">
    <source>
        <dbReference type="ARBA" id="ARBA00004496"/>
    </source>
</evidence>
<accession>D3BC16</accession>
<dbReference type="RefSeq" id="XP_020433317.1">
    <property type="nucleotide sequence ID" value="XM_020576905.1"/>
</dbReference>
<dbReference type="FunFam" id="3.40.50.620:FF:000078">
    <property type="entry name" value="Valine--tRNA ligase, mitochondrial"/>
    <property type="match status" value="1"/>
</dbReference>
<organism evidence="15 16">
    <name type="scientific">Heterostelium pallidum (strain ATCC 26659 / Pp 5 / PN500)</name>
    <name type="common">Cellular slime mold</name>
    <name type="synonym">Polysphondylium pallidum</name>
    <dbReference type="NCBI Taxonomy" id="670386"/>
    <lineage>
        <taxon>Eukaryota</taxon>
        <taxon>Amoebozoa</taxon>
        <taxon>Evosea</taxon>
        <taxon>Eumycetozoa</taxon>
        <taxon>Dictyostelia</taxon>
        <taxon>Acytosteliales</taxon>
        <taxon>Acytosteliaceae</taxon>
        <taxon>Heterostelium</taxon>
    </lineage>
</organism>
<dbReference type="InterPro" id="IPR002303">
    <property type="entry name" value="Valyl-tRNA_ligase"/>
</dbReference>
<comment type="caution">
    <text evidence="15">The sequence shown here is derived from an EMBL/GenBank/DDBJ whole genome shotgun (WGS) entry which is preliminary data.</text>
</comment>
<protein>
    <recommendedName>
        <fullName evidence="3">valine--tRNA ligase</fullName>
        <ecNumber evidence="3">6.1.1.9</ecNumber>
    </recommendedName>
    <alternativeName>
        <fullName evidence="10">Valyl-tRNA synthetase</fullName>
    </alternativeName>
</protein>
<dbReference type="Proteomes" id="UP000001396">
    <property type="component" value="Unassembled WGS sequence"/>
</dbReference>
<evidence type="ECO:0000313" key="15">
    <source>
        <dbReference type="EMBL" id="EFA81199.1"/>
    </source>
</evidence>
<dbReference type="OMA" id="RQWYIRN"/>
<evidence type="ECO:0000256" key="3">
    <source>
        <dbReference type="ARBA" id="ARBA00013169"/>
    </source>
</evidence>
<dbReference type="PANTHER" id="PTHR11946">
    <property type="entry name" value="VALYL-TRNA SYNTHETASES"/>
    <property type="match status" value="1"/>
</dbReference>
<dbReference type="Gene3D" id="1.10.730.10">
    <property type="entry name" value="Isoleucyl-tRNA Synthetase, Domain 1"/>
    <property type="match status" value="1"/>
</dbReference>
<dbReference type="InterPro" id="IPR014729">
    <property type="entry name" value="Rossmann-like_a/b/a_fold"/>
</dbReference>
<dbReference type="InterPro" id="IPR009080">
    <property type="entry name" value="tRNAsynth_Ia_anticodon-bd"/>
</dbReference>
<dbReference type="CDD" id="cd07962">
    <property type="entry name" value="Anticodon_Ia_Val"/>
    <property type="match status" value="1"/>
</dbReference>
<evidence type="ECO:0000256" key="11">
    <source>
        <dbReference type="ARBA" id="ARBA00047552"/>
    </source>
</evidence>
<keyword evidence="16" id="KW-1185">Reference proteome</keyword>
<evidence type="ECO:0000256" key="10">
    <source>
        <dbReference type="ARBA" id="ARBA00029936"/>
    </source>
</evidence>
<dbReference type="Pfam" id="PF08264">
    <property type="entry name" value="Anticodon_1"/>
    <property type="match status" value="1"/>
</dbReference>
<dbReference type="SUPFAM" id="SSF47323">
    <property type="entry name" value="Anticodon-binding domain of a subclass of class I aminoacyl-tRNA synthetases"/>
    <property type="match status" value="1"/>
</dbReference>
<dbReference type="EC" id="6.1.1.9" evidence="3"/>
<dbReference type="PROSITE" id="PS00178">
    <property type="entry name" value="AA_TRNA_LIGASE_I"/>
    <property type="match status" value="1"/>
</dbReference>
<dbReference type="GO" id="GO:0004832">
    <property type="term" value="F:valine-tRNA ligase activity"/>
    <property type="evidence" value="ECO:0007669"/>
    <property type="project" value="UniProtKB-EC"/>
</dbReference>
<evidence type="ECO:0000256" key="7">
    <source>
        <dbReference type="ARBA" id="ARBA00022840"/>
    </source>
</evidence>
<evidence type="ECO:0000256" key="6">
    <source>
        <dbReference type="ARBA" id="ARBA00022741"/>
    </source>
</evidence>
<dbReference type="SUPFAM" id="SSF50677">
    <property type="entry name" value="ValRS/IleRS/LeuRS editing domain"/>
    <property type="match status" value="1"/>
</dbReference>
<keyword evidence="7 12" id="KW-0067">ATP-binding</keyword>
<dbReference type="InterPro" id="IPR009008">
    <property type="entry name" value="Val/Leu/Ile-tRNA-synth_edit"/>
</dbReference>
<evidence type="ECO:0000259" key="13">
    <source>
        <dbReference type="Pfam" id="PF00133"/>
    </source>
</evidence>
<dbReference type="GO" id="GO:0006438">
    <property type="term" value="P:valyl-tRNA aminoacylation"/>
    <property type="evidence" value="ECO:0007669"/>
    <property type="project" value="InterPro"/>
</dbReference>
<evidence type="ECO:0000256" key="2">
    <source>
        <dbReference type="ARBA" id="ARBA00005594"/>
    </source>
</evidence>
<dbReference type="STRING" id="670386.D3BC16"/>
<dbReference type="NCBIfam" id="TIGR00422">
    <property type="entry name" value="valS"/>
    <property type="match status" value="1"/>
</dbReference>
<evidence type="ECO:0000256" key="4">
    <source>
        <dbReference type="ARBA" id="ARBA00022490"/>
    </source>
</evidence>
<keyword evidence="8 12" id="KW-0648">Protein biosynthesis</keyword>
<dbReference type="GO" id="GO:0005829">
    <property type="term" value="C:cytosol"/>
    <property type="evidence" value="ECO:0007669"/>
    <property type="project" value="TreeGrafter"/>
</dbReference>
<dbReference type="Pfam" id="PF00133">
    <property type="entry name" value="tRNA-synt_1"/>
    <property type="match status" value="1"/>
</dbReference>
<dbReference type="InterPro" id="IPR001412">
    <property type="entry name" value="aa-tRNA-synth_I_CS"/>
</dbReference>
<keyword evidence="6 12" id="KW-0547">Nucleotide-binding</keyword>
<evidence type="ECO:0000256" key="5">
    <source>
        <dbReference type="ARBA" id="ARBA00022598"/>
    </source>
</evidence>
<reference evidence="15 16" key="1">
    <citation type="journal article" date="2011" name="Genome Res.">
        <title>Phylogeny-wide analysis of social amoeba genomes highlights ancient origins for complex intercellular communication.</title>
        <authorList>
            <person name="Heidel A.J."/>
            <person name="Lawal H.M."/>
            <person name="Felder M."/>
            <person name="Schilde C."/>
            <person name="Helps N.R."/>
            <person name="Tunggal B."/>
            <person name="Rivero F."/>
            <person name="John U."/>
            <person name="Schleicher M."/>
            <person name="Eichinger L."/>
            <person name="Platzer M."/>
            <person name="Noegel A.A."/>
            <person name="Schaap P."/>
            <person name="Gloeckner G."/>
        </authorList>
    </citation>
    <scope>NUCLEOTIDE SEQUENCE [LARGE SCALE GENOMIC DNA]</scope>
    <source>
        <strain evidence="16">ATCC 26659 / Pp 5 / PN500</strain>
    </source>
</reference>
<sequence>MIRLTHRSIISSGNINYFKRNHNYLFRSFVSKCPINNDALKSSYDPVTINMFTLITTVTKLTLTFMIKVIVESDKYKWWEDNHLFKPREATIKRNDDDNDDSGSNRYSMVLPPPNVTGSLHIGHALTTTIEDALVRFKRMSGYETLWIPGLDHSGIATQVVVEKELKSKQNLTRHQLGREKFLAEVHKWTDKYSENINNQLRKTGASLDWSRSVFTLDKQRSEAVETAFLHFYRSGLVYRATRLVNWCPELRSVISDIEVDHESFEKPRHYKIKSRAKSYEFGVIHDIAYRVAKDTADNNNNQESLIVSTTRPETLFGDTAIAVHPDDKRYQHLRGKSVVHPFTGELLPIVFDSILVDPTLGSGAVKVTPAHDFNDYECGKRHQLPSLSIMNEDGKLNQNVPLEFQGVDRLDARELVIKKLKEMNLYIAKKPHPTTLSICSRTGDIIEPVLRPQWYVNCQQLGKQALELVESGKIQIVPLQYKDNWSRWLSNIQDWCISRQLWWGHPIPAYKVILNNQSTAEDQEKWVVGESIQVAMESAMKEYNLARDSFTLERDEDVLDTWFSSGLFPISALGWPSQNKDTVVDLSKFYPLDVMETGSDILFFWVARMVMMCTAITGVAPFKTILLHPLIRDSQGRKMSKSLGNVIDPLHVINGVSLEQLKEGVTNSNLSENEKTTAIKGLTKEFPQGIPKCGTDSLRIALSQFPIAGKDINLDMSRIIGQRLFCNKIWNASKLVLMYTNNIVSKNSFIYQNQIQSTDQLPFRMDSISIIDMWILKKLASLVQLVKESYDSHNLSQASQSLYSFFQYEYCDFYLEMSKLALNRKERRLNNADTPIIMLNTLECFLRLLHPFMPYLTEDIWQRLPKLETEPISIMIANYPLPTHYHHQLLLSTNIESIVNLIQSTIHSTRSIRTSHNITNQIKINLIVQIQQSEQSDSIISSFKQLEEEISKLLNCQMTLTTDAVTTGDGLTIKHIVSEECTLWIQYERPKSEQQDLSALLNKKNKLVESIKDLEEAK</sequence>
<dbReference type="InterPro" id="IPR002300">
    <property type="entry name" value="aa-tRNA-synth_Ia"/>
</dbReference>
<comment type="similarity">
    <text evidence="2 12">Belongs to the class-I aminoacyl-tRNA synthetase family.</text>
</comment>
<dbReference type="FunFam" id="3.90.740.10:FF:000005">
    <property type="entry name" value="Valine--tRNA ligase, mitochondrial"/>
    <property type="match status" value="1"/>
</dbReference>
<evidence type="ECO:0000256" key="12">
    <source>
        <dbReference type="RuleBase" id="RU363035"/>
    </source>
</evidence>
<feature type="domain" description="Aminoacyl-tRNA synthetase class Ia" evidence="13">
    <location>
        <begin position="76"/>
        <end position="715"/>
    </location>
</feature>
<name>D3BC16_HETP5</name>
<dbReference type="InParanoid" id="D3BC16"/>
<dbReference type="GO" id="GO:0005524">
    <property type="term" value="F:ATP binding"/>
    <property type="evidence" value="ECO:0007669"/>
    <property type="project" value="UniProtKB-KW"/>
</dbReference>
<dbReference type="FunCoup" id="D3BC16">
    <property type="interactions" value="43"/>
</dbReference>
<feature type="domain" description="Methionyl/Valyl/Leucyl/Isoleucyl-tRNA synthetase anticodon-binding" evidence="14">
    <location>
        <begin position="773"/>
        <end position="926"/>
    </location>
</feature>
<dbReference type="GeneID" id="31361520"/>
<dbReference type="EMBL" id="ADBJ01000026">
    <property type="protein sequence ID" value="EFA81199.1"/>
    <property type="molecule type" value="Genomic_DNA"/>
</dbReference>
<dbReference type="InterPro" id="IPR033705">
    <property type="entry name" value="Anticodon_Ia_Val"/>
</dbReference>
<comment type="subcellular location">
    <subcellularLocation>
        <location evidence="1">Cytoplasm</location>
    </subcellularLocation>
</comment>
<dbReference type="InterPro" id="IPR013155">
    <property type="entry name" value="M/V/L/I-tRNA-synth_anticd-bd"/>
</dbReference>
<comment type="catalytic activity">
    <reaction evidence="11">
        <text>tRNA(Val) + L-valine + ATP = L-valyl-tRNA(Val) + AMP + diphosphate</text>
        <dbReference type="Rhea" id="RHEA:10704"/>
        <dbReference type="Rhea" id="RHEA-COMP:9672"/>
        <dbReference type="Rhea" id="RHEA-COMP:9708"/>
        <dbReference type="ChEBI" id="CHEBI:30616"/>
        <dbReference type="ChEBI" id="CHEBI:33019"/>
        <dbReference type="ChEBI" id="CHEBI:57762"/>
        <dbReference type="ChEBI" id="CHEBI:78442"/>
        <dbReference type="ChEBI" id="CHEBI:78537"/>
        <dbReference type="ChEBI" id="CHEBI:456215"/>
        <dbReference type="EC" id="6.1.1.9"/>
    </reaction>
</comment>
<proteinExistence type="inferred from homology"/>
<dbReference type="SUPFAM" id="SSF52374">
    <property type="entry name" value="Nucleotidylyl transferase"/>
    <property type="match status" value="1"/>
</dbReference>
<dbReference type="CDD" id="cd00817">
    <property type="entry name" value="ValRS_core"/>
    <property type="match status" value="1"/>
</dbReference>
<evidence type="ECO:0000313" key="16">
    <source>
        <dbReference type="Proteomes" id="UP000001396"/>
    </source>
</evidence>
<dbReference type="Gene3D" id="3.90.740.10">
    <property type="entry name" value="Valyl/Leucyl/Isoleucyl-tRNA synthetase, editing domain"/>
    <property type="match status" value="1"/>
</dbReference>
<keyword evidence="5 12" id="KW-0436">Ligase</keyword>
<evidence type="ECO:0000256" key="9">
    <source>
        <dbReference type="ARBA" id="ARBA00023146"/>
    </source>
</evidence>